<dbReference type="OrthoDB" id="11472at2157"/>
<dbReference type="Gene3D" id="1.10.10.10">
    <property type="entry name" value="Winged helix-like DNA-binding domain superfamily/Winged helix DNA-binding domain"/>
    <property type="match status" value="1"/>
</dbReference>
<protein>
    <submittedName>
        <fullName evidence="2">Dam-replacing family protein</fullName>
    </submittedName>
</protein>
<evidence type="ECO:0000259" key="1">
    <source>
        <dbReference type="Pfam" id="PF17726"/>
    </source>
</evidence>
<dbReference type="InterPro" id="IPR036388">
    <property type="entry name" value="WH-like_DNA-bd_sf"/>
</dbReference>
<proteinExistence type="predicted"/>
<sequence length="223" mass="25422">MTWKDSVKRELDRYREEHDQKTFTLAEFYEFAEDRLAAEYPNNNTIQAKIRQTLQRLREGGEIKFVDDNGNYRFPEPTPTIPDFRLNHPKNYFGYTLAVDIATMNPARAVASLMTEQNKDGKKITSDISGARAGAHHLDLVETTGETTHLTNLGHRLVSFAEREHDSTDAALNELRSFFGTSKLFVDALPAWTGLTREIMVNDQGIARLVELMFDIHSSRDEG</sequence>
<dbReference type="EMBL" id="FNBK01000012">
    <property type="protein sequence ID" value="SDF96783.1"/>
    <property type="molecule type" value="Genomic_DNA"/>
</dbReference>
<accession>A0A1G7QE30</accession>
<dbReference type="Pfam" id="PF17726">
    <property type="entry name" value="DpnI_C"/>
    <property type="match status" value="1"/>
</dbReference>
<dbReference type="AlphaFoldDB" id="A0A1G7QE30"/>
<dbReference type="InterPro" id="IPR041368">
    <property type="entry name" value="DRP_C"/>
</dbReference>
<name>A0A1G7QE30_9EURY</name>
<keyword evidence="3" id="KW-1185">Reference proteome</keyword>
<reference evidence="3" key="1">
    <citation type="submission" date="2016-10" db="EMBL/GenBank/DDBJ databases">
        <authorList>
            <person name="Varghese N."/>
            <person name="Submissions S."/>
        </authorList>
    </citation>
    <scope>NUCLEOTIDE SEQUENCE [LARGE SCALE GENOMIC DNA]</scope>
    <source>
        <strain evidence="3">IBRC-M 10760</strain>
    </source>
</reference>
<organism evidence="2 3">
    <name type="scientific">Halorientalis regularis</name>
    <dbReference type="NCBI Taxonomy" id="660518"/>
    <lineage>
        <taxon>Archaea</taxon>
        <taxon>Methanobacteriati</taxon>
        <taxon>Methanobacteriota</taxon>
        <taxon>Stenosarchaea group</taxon>
        <taxon>Halobacteria</taxon>
        <taxon>Halobacteriales</taxon>
        <taxon>Haloarculaceae</taxon>
        <taxon>Halorientalis</taxon>
    </lineage>
</organism>
<feature type="domain" description="Dam-replacing protein HTH" evidence="1">
    <location>
        <begin position="19"/>
        <end position="73"/>
    </location>
</feature>
<gene>
    <name evidence="2" type="ORF">SAMN05216218_112104</name>
</gene>
<dbReference type="RefSeq" id="WP_092693928.1">
    <property type="nucleotide sequence ID" value="NZ_FNBK01000012.1"/>
</dbReference>
<dbReference type="STRING" id="660518.SAMN05216218_112104"/>
<evidence type="ECO:0000313" key="3">
    <source>
        <dbReference type="Proteomes" id="UP000199076"/>
    </source>
</evidence>
<dbReference type="Proteomes" id="UP000199076">
    <property type="component" value="Unassembled WGS sequence"/>
</dbReference>
<evidence type="ECO:0000313" key="2">
    <source>
        <dbReference type="EMBL" id="SDF96783.1"/>
    </source>
</evidence>